<dbReference type="Proteomes" id="UP000014074">
    <property type="component" value="Unassembled WGS sequence"/>
</dbReference>
<protein>
    <submittedName>
        <fullName evidence="1">Uncharacterized protein</fullName>
    </submittedName>
</protein>
<accession>R8BI80</accession>
<sequence length="247" mass="27565">MASLIPIPASGLSVSYHGLGRKLLLRAEGDIPAYFITPFFQQELSEGCLRFALKAYNGVAIPESPPQHINITYELPIHLPIRGFNNRTVLIDTSLGTFEKKIEYIEWPEPPSDVELVAAATSDSAAPIGSLDRNDVTVITVLPPIEVYLPGEGTLSMTSLIPKERNSRLDIEFNPDFVRVINVGISQGYINWIVNWAKVLTVEDNLQIFNVITTTKAEVWPAIYPPYPNISKVIQPYIIRVWPPLNK</sequence>
<dbReference type="AlphaFoldDB" id="R8BI80"/>
<keyword evidence="2" id="KW-1185">Reference proteome</keyword>
<organism evidence="1 2">
    <name type="scientific">Phaeoacremonium minimum (strain UCR-PA7)</name>
    <name type="common">Esca disease fungus</name>
    <name type="synonym">Togninia minima</name>
    <dbReference type="NCBI Taxonomy" id="1286976"/>
    <lineage>
        <taxon>Eukaryota</taxon>
        <taxon>Fungi</taxon>
        <taxon>Dikarya</taxon>
        <taxon>Ascomycota</taxon>
        <taxon>Pezizomycotina</taxon>
        <taxon>Sordariomycetes</taxon>
        <taxon>Sordariomycetidae</taxon>
        <taxon>Togniniales</taxon>
        <taxon>Togniniaceae</taxon>
        <taxon>Phaeoacremonium</taxon>
    </lineage>
</organism>
<evidence type="ECO:0000313" key="1">
    <source>
        <dbReference type="EMBL" id="EON98984.1"/>
    </source>
</evidence>
<dbReference type="KEGG" id="tmn:UCRPA7_5436"/>
<dbReference type="OrthoDB" id="5076294at2759"/>
<dbReference type="HOGENOM" id="CLU_1115792_0_0_1"/>
<dbReference type="GeneID" id="19325991"/>
<evidence type="ECO:0000313" key="2">
    <source>
        <dbReference type="Proteomes" id="UP000014074"/>
    </source>
</evidence>
<dbReference type="eggNOG" id="ENOG502RIRH">
    <property type="taxonomic scope" value="Eukaryota"/>
</dbReference>
<gene>
    <name evidence="1" type="ORF">UCRPA7_5436</name>
</gene>
<dbReference type="EMBL" id="KB933181">
    <property type="protein sequence ID" value="EON98984.1"/>
    <property type="molecule type" value="Genomic_DNA"/>
</dbReference>
<reference evidence="2" key="1">
    <citation type="journal article" date="2013" name="Genome Announc.">
        <title>Draft genome sequence of the ascomycete Phaeoacremonium aleophilum strain UCR-PA7, a causal agent of the esca disease complex in grapevines.</title>
        <authorList>
            <person name="Blanco-Ulate B."/>
            <person name="Rolshausen P."/>
            <person name="Cantu D."/>
        </authorList>
    </citation>
    <scope>NUCLEOTIDE SEQUENCE [LARGE SCALE GENOMIC DNA]</scope>
    <source>
        <strain evidence="2">UCR-PA7</strain>
    </source>
</reference>
<proteinExistence type="predicted"/>
<dbReference type="RefSeq" id="XP_007916174.1">
    <property type="nucleotide sequence ID" value="XM_007917983.1"/>
</dbReference>
<name>R8BI80_PHAM7</name>